<dbReference type="PANTHER" id="PTHR42701">
    <property type="entry name" value="IMIDAZOLE GLYCEROL PHOSPHATE SYNTHASE SUBUNIT HISH"/>
    <property type="match status" value="1"/>
</dbReference>
<keyword evidence="10" id="KW-0963">Cytoplasm</keyword>
<comment type="catalytic activity">
    <reaction evidence="8 10">
        <text>5-[(5-phospho-1-deoxy-D-ribulos-1-ylimino)methylamino]-1-(5-phospho-beta-D-ribosyl)imidazole-4-carboxamide + L-glutamine = D-erythro-1-(imidazol-4-yl)glycerol 3-phosphate + 5-amino-1-(5-phospho-beta-D-ribosyl)imidazole-4-carboxamide + L-glutamate + H(+)</text>
        <dbReference type="Rhea" id="RHEA:24793"/>
        <dbReference type="ChEBI" id="CHEBI:15378"/>
        <dbReference type="ChEBI" id="CHEBI:29985"/>
        <dbReference type="ChEBI" id="CHEBI:58278"/>
        <dbReference type="ChEBI" id="CHEBI:58359"/>
        <dbReference type="ChEBI" id="CHEBI:58475"/>
        <dbReference type="ChEBI" id="CHEBI:58525"/>
        <dbReference type="EC" id="4.3.2.10"/>
    </reaction>
</comment>
<comment type="function">
    <text evidence="10">IGPS catalyzes the conversion of PRFAR and glutamine to IGP, AICAR and glutamate. The HisH subunit catalyzes the hydrolysis of glutamine to glutamate and ammonia as part of the synthesis of IGP and AICAR. The resulting ammonia molecule is channeled to the active site of HisF.</text>
</comment>
<dbReference type="PIRSF" id="PIRSF000495">
    <property type="entry name" value="Amidotransf_hisH"/>
    <property type="match status" value="1"/>
</dbReference>
<feature type="active site" evidence="10 11">
    <location>
        <position position="179"/>
    </location>
</feature>
<evidence type="ECO:0000256" key="6">
    <source>
        <dbReference type="ARBA" id="ARBA00023102"/>
    </source>
</evidence>
<name>A0A523BC95_9CREN</name>
<dbReference type="CDD" id="cd01748">
    <property type="entry name" value="GATase1_IGP_Synthase"/>
    <property type="match status" value="1"/>
</dbReference>
<evidence type="ECO:0000256" key="5">
    <source>
        <dbReference type="ARBA" id="ARBA00022962"/>
    </source>
</evidence>
<dbReference type="PROSITE" id="PS51273">
    <property type="entry name" value="GATASE_TYPE_1"/>
    <property type="match status" value="1"/>
</dbReference>
<dbReference type="Pfam" id="PF00117">
    <property type="entry name" value="GATase"/>
    <property type="match status" value="1"/>
</dbReference>
<comment type="subcellular location">
    <subcellularLocation>
        <location evidence="10">Cytoplasm</location>
    </subcellularLocation>
</comment>
<dbReference type="EMBL" id="QNVH01000034">
    <property type="protein sequence ID" value="TDA38576.1"/>
    <property type="molecule type" value="Genomic_DNA"/>
</dbReference>
<protein>
    <recommendedName>
        <fullName evidence="10">Imidazole glycerol phosphate synthase subunit HisH</fullName>
        <ecNumber evidence="10">4.3.2.10</ecNumber>
    </recommendedName>
    <alternativeName>
        <fullName evidence="10">IGP synthase glutaminase subunit</fullName>
        <ecNumber evidence="10">3.5.1.2</ecNumber>
    </alternativeName>
    <alternativeName>
        <fullName evidence="10">IGP synthase subunit HisH</fullName>
    </alternativeName>
    <alternativeName>
        <fullName evidence="10">ImGP synthase subunit HisH</fullName>
        <shortName evidence="10">IGPS subunit HisH</shortName>
    </alternativeName>
</protein>
<evidence type="ECO:0000313" key="13">
    <source>
        <dbReference type="EMBL" id="TDA38576.1"/>
    </source>
</evidence>
<dbReference type="GO" id="GO:0016829">
    <property type="term" value="F:lyase activity"/>
    <property type="evidence" value="ECO:0007669"/>
    <property type="project" value="UniProtKB-KW"/>
</dbReference>
<evidence type="ECO:0000256" key="7">
    <source>
        <dbReference type="ARBA" id="ARBA00023239"/>
    </source>
</evidence>
<dbReference type="UniPathway" id="UPA00031">
    <property type="reaction ID" value="UER00010"/>
</dbReference>
<comment type="subunit">
    <text evidence="2 10">Heterodimer of HisH and HisF.</text>
</comment>
<keyword evidence="7 10" id="KW-0456">Lyase</keyword>
<comment type="pathway">
    <text evidence="1 10">Amino-acid biosynthesis; L-histidine biosynthesis; L-histidine from 5-phospho-alpha-D-ribose 1-diphosphate: step 5/9.</text>
</comment>
<dbReference type="GO" id="GO:0000107">
    <property type="term" value="F:imidazoleglycerol-phosphate synthase activity"/>
    <property type="evidence" value="ECO:0007669"/>
    <property type="project" value="UniProtKB-UniRule"/>
</dbReference>
<comment type="caution">
    <text evidence="13">The sequence shown here is derived from an EMBL/GenBank/DDBJ whole genome shotgun (WGS) entry which is preliminary data.</text>
</comment>
<accession>A0A523BC95</accession>
<keyword evidence="5 10" id="KW-0315">Glutamine amidotransferase</keyword>
<dbReference type="Gene3D" id="3.40.50.880">
    <property type="match status" value="1"/>
</dbReference>
<evidence type="ECO:0000256" key="2">
    <source>
        <dbReference type="ARBA" id="ARBA00011152"/>
    </source>
</evidence>
<evidence type="ECO:0000259" key="12">
    <source>
        <dbReference type="Pfam" id="PF00117"/>
    </source>
</evidence>
<reference evidence="13 14" key="1">
    <citation type="journal article" date="2019" name="Nat. Microbiol.">
        <title>Expanding anaerobic alkane metabolism in the domain of Archaea.</title>
        <authorList>
            <person name="Wang Y."/>
            <person name="Wegener G."/>
            <person name="Hou J."/>
            <person name="Wang F."/>
            <person name="Xiao X."/>
        </authorList>
    </citation>
    <scope>NUCLEOTIDE SEQUENCE [LARGE SCALE GENOMIC DNA]</scope>
    <source>
        <strain evidence="13">WYZ-LMO10</strain>
    </source>
</reference>
<dbReference type="GO" id="GO:0005737">
    <property type="term" value="C:cytoplasm"/>
    <property type="evidence" value="ECO:0007669"/>
    <property type="project" value="UniProtKB-SubCell"/>
</dbReference>
<dbReference type="GO" id="GO:0004359">
    <property type="term" value="F:glutaminase activity"/>
    <property type="evidence" value="ECO:0007669"/>
    <property type="project" value="UniProtKB-EC"/>
</dbReference>
<keyword evidence="6 10" id="KW-0368">Histidine biosynthesis</keyword>
<comment type="catalytic activity">
    <reaction evidence="9 10">
        <text>L-glutamine + H2O = L-glutamate + NH4(+)</text>
        <dbReference type="Rhea" id="RHEA:15889"/>
        <dbReference type="ChEBI" id="CHEBI:15377"/>
        <dbReference type="ChEBI" id="CHEBI:28938"/>
        <dbReference type="ChEBI" id="CHEBI:29985"/>
        <dbReference type="ChEBI" id="CHEBI:58359"/>
        <dbReference type="EC" id="3.5.1.2"/>
    </reaction>
</comment>
<feature type="domain" description="Glutamine amidotransferase" evidence="12">
    <location>
        <begin position="5"/>
        <end position="193"/>
    </location>
</feature>
<dbReference type="Proteomes" id="UP000315399">
    <property type="component" value="Unassembled WGS sequence"/>
</dbReference>
<dbReference type="SUPFAM" id="SSF52317">
    <property type="entry name" value="Class I glutamine amidotransferase-like"/>
    <property type="match status" value="1"/>
</dbReference>
<dbReference type="EC" id="4.3.2.10" evidence="10"/>
<keyword evidence="4 10" id="KW-0378">Hydrolase</keyword>
<feature type="active site" evidence="10 11">
    <location>
        <position position="181"/>
    </location>
</feature>
<evidence type="ECO:0000256" key="3">
    <source>
        <dbReference type="ARBA" id="ARBA00022605"/>
    </source>
</evidence>
<dbReference type="GO" id="GO:0000105">
    <property type="term" value="P:L-histidine biosynthetic process"/>
    <property type="evidence" value="ECO:0007669"/>
    <property type="project" value="UniProtKB-UniRule"/>
</dbReference>
<evidence type="ECO:0000256" key="8">
    <source>
        <dbReference type="ARBA" id="ARBA00047838"/>
    </source>
</evidence>
<evidence type="ECO:0000256" key="9">
    <source>
        <dbReference type="ARBA" id="ARBA00049534"/>
    </source>
</evidence>
<dbReference type="InterPro" id="IPR010139">
    <property type="entry name" value="Imidazole-glycPsynth_HisH"/>
</dbReference>
<sequence>MKVAILDLGLGNLLSIRRGLERAGGEVVLASSEREASDADAVVIPGVGAFRDGMRALESFGGVVEAIKSGSRPTLGVCLGMQLLFEKSYEGGEYQGLGLISGEVVRLPKSVKVPHMGWNDITLVKDSPLLKDLNPRDYFYFVHSYYCRTDEDVVLATTDYGVEIPAIVEKKNLVGTQFHPEKSGKKGLIFLKNFLGWCRR</sequence>
<dbReference type="NCBIfam" id="TIGR01855">
    <property type="entry name" value="IMP_synth_hisH"/>
    <property type="match status" value="1"/>
</dbReference>
<dbReference type="InterPro" id="IPR017926">
    <property type="entry name" value="GATASE"/>
</dbReference>
<keyword evidence="3 10" id="KW-0028">Amino-acid biosynthesis</keyword>
<evidence type="ECO:0000313" key="14">
    <source>
        <dbReference type="Proteomes" id="UP000315399"/>
    </source>
</evidence>
<organism evidence="13 14">
    <name type="scientific">Thermoproteota archaeon</name>
    <dbReference type="NCBI Taxonomy" id="2056631"/>
    <lineage>
        <taxon>Archaea</taxon>
        <taxon>Thermoproteota</taxon>
    </lineage>
</organism>
<dbReference type="EC" id="3.5.1.2" evidence="10"/>
<evidence type="ECO:0000256" key="10">
    <source>
        <dbReference type="HAMAP-Rule" id="MF_00278"/>
    </source>
</evidence>
<dbReference type="InterPro" id="IPR029062">
    <property type="entry name" value="Class_I_gatase-like"/>
</dbReference>
<evidence type="ECO:0000256" key="4">
    <source>
        <dbReference type="ARBA" id="ARBA00022801"/>
    </source>
</evidence>
<dbReference type="HAMAP" id="MF_00278">
    <property type="entry name" value="HisH"/>
    <property type="match status" value="1"/>
</dbReference>
<gene>
    <name evidence="10 13" type="primary">hisH</name>
    <name evidence="13" type="ORF">DSO08_03970</name>
</gene>
<proteinExistence type="inferred from homology"/>
<evidence type="ECO:0000256" key="1">
    <source>
        <dbReference type="ARBA" id="ARBA00005091"/>
    </source>
</evidence>
<dbReference type="AlphaFoldDB" id="A0A523BC95"/>
<dbReference type="PANTHER" id="PTHR42701:SF1">
    <property type="entry name" value="IMIDAZOLE GLYCEROL PHOSPHATE SYNTHASE SUBUNIT HISH"/>
    <property type="match status" value="1"/>
</dbReference>
<feature type="active site" description="Nucleophile" evidence="10 11">
    <location>
        <position position="78"/>
    </location>
</feature>
<evidence type="ECO:0000256" key="11">
    <source>
        <dbReference type="PIRSR" id="PIRSR000495-1"/>
    </source>
</evidence>